<feature type="coiled-coil region" evidence="1">
    <location>
        <begin position="322"/>
        <end position="349"/>
    </location>
</feature>
<gene>
    <name evidence="3" type="ORF">LshimejAT787_0604450</name>
</gene>
<dbReference type="EMBL" id="BRPK01000006">
    <property type="protein sequence ID" value="GLB39283.1"/>
    <property type="molecule type" value="Genomic_DNA"/>
</dbReference>
<evidence type="ECO:0000256" key="1">
    <source>
        <dbReference type="SAM" id="Coils"/>
    </source>
</evidence>
<keyword evidence="4" id="KW-1185">Reference proteome</keyword>
<name>A0A9P3PNS7_LYOSH</name>
<sequence>MMRLRNGDKRHVIQSNLRCGRNLFIRRLILPSQTSPSQRFRKDYIGGSASIMEEYRSFDECVAVVKKEQDDPTMSSIFPSITTSNLLRRRSSTASSVYTKRVRPYPFLTPDAPPYIDIDSIMSSTPPSGSWSHSAARGGRSLTPALRNRQTPGTDPTYSLGQEFMPEAFVGHLPGPSSSAVTSSLNGAVSEPAGSTHPRHIRPTRPRGDSLYTAGDWTASPQSQQVPLGMQQHPGYPAVAGMSNIAFGTQDLSTTMQYDYTTNRNPSPDSNSSGSSSFCNTDVIYGGDQYILHRNQPSLGTRHNSVTYPPPSHQTHGSTPEEERLIAEVAHLRRRLGELEAECSRSREALEALRNPPTGNDGLPTPPPSASFQASWKARTEIRRRMFCSLNRAGNALCAWHDSRRERREFPPRNAPPGYLNCGCTHEEALFEESLARHNVGSYYPGESVRMDPALRNPLLKLLQQRYGYQDGDFERDPITGDWVEGEGPAYWEQQAHSGSVSRRRVDTERH</sequence>
<evidence type="ECO:0000256" key="2">
    <source>
        <dbReference type="SAM" id="MobiDB-lite"/>
    </source>
</evidence>
<feature type="compositionally biased region" description="Polar residues" evidence="2">
    <location>
        <begin position="176"/>
        <end position="187"/>
    </location>
</feature>
<evidence type="ECO:0000313" key="3">
    <source>
        <dbReference type="EMBL" id="GLB39283.1"/>
    </source>
</evidence>
<dbReference type="Proteomes" id="UP001063166">
    <property type="component" value="Unassembled WGS sequence"/>
</dbReference>
<keyword evidence="1" id="KW-0175">Coiled coil</keyword>
<organism evidence="3 4">
    <name type="scientific">Lyophyllum shimeji</name>
    <name type="common">Hon-shimeji</name>
    <name type="synonym">Tricholoma shimeji</name>
    <dbReference type="NCBI Taxonomy" id="47721"/>
    <lineage>
        <taxon>Eukaryota</taxon>
        <taxon>Fungi</taxon>
        <taxon>Dikarya</taxon>
        <taxon>Basidiomycota</taxon>
        <taxon>Agaricomycotina</taxon>
        <taxon>Agaricomycetes</taxon>
        <taxon>Agaricomycetidae</taxon>
        <taxon>Agaricales</taxon>
        <taxon>Tricholomatineae</taxon>
        <taxon>Lyophyllaceae</taxon>
        <taxon>Lyophyllum</taxon>
    </lineage>
</organism>
<feature type="region of interest" description="Disordered" evidence="2">
    <location>
        <begin position="176"/>
        <end position="206"/>
    </location>
</feature>
<accession>A0A9P3PNS7</accession>
<feature type="region of interest" description="Disordered" evidence="2">
    <location>
        <begin position="259"/>
        <end position="278"/>
    </location>
</feature>
<protein>
    <submittedName>
        <fullName evidence="3">Uncharacterized protein</fullName>
    </submittedName>
</protein>
<feature type="compositionally biased region" description="Low complexity" evidence="2">
    <location>
        <begin position="265"/>
        <end position="277"/>
    </location>
</feature>
<proteinExistence type="predicted"/>
<evidence type="ECO:0000313" key="4">
    <source>
        <dbReference type="Proteomes" id="UP001063166"/>
    </source>
</evidence>
<reference evidence="3" key="1">
    <citation type="submission" date="2022-07" db="EMBL/GenBank/DDBJ databases">
        <title>The genome of Lyophyllum shimeji provides insight into the initial evolution of ectomycorrhizal fungal genome.</title>
        <authorList>
            <person name="Kobayashi Y."/>
            <person name="Shibata T."/>
            <person name="Hirakawa H."/>
            <person name="Shigenobu S."/>
            <person name="Nishiyama T."/>
            <person name="Yamada A."/>
            <person name="Hasebe M."/>
            <person name="Kawaguchi M."/>
        </authorList>
    </citation>
    <scope>NUCLEOTIDE SEQUENCE</scope>
    <source>
        <strain evidence="3">AT787</strain>
    </source>
</reference>
<dbReference type="OrthoDB" id="3222060at2759"/>
<dbReference type="AlphaFoldDB" id="A0A9P3PNS7"/>
<comment type="caution">
    <text evidence="3">The sequence shown here is derived from an EMBL/GenBank/DDBJ whole genome shotgun (WGS) entry which is preliminary data.</text>
</comment>
<feature type="region of interest" description="Disordered" evidence="2">
    <location>
        <begin position="352"/>
        <end position="372"/>
    </location>
</feature>
<feature type="region of interest" description="Disordered" evidence="2">
    <location>
        <begin position="126"/>
        <end position="155"/>
    </location>
</feature>